<dbReference type="RefSeq" id="WP_209525166.1">
    <property type="nucleotide sequence ID" value="NZ_JAEEGA010000002.1"/>
</dbReference>
<dbReference type="InterPro" id="IPR051552">
    <property type="entry name" value="HptR"/>
</dbReference>
<dbReference type="SMART" id="SM00342">
    <property type="entry name" value="HTH_ARAC"/>
    <property type="match status" value="1"/>
</dbReference>
<comment type="caution">
    <text evidence="11">The sequence shown here is derived from an EMBL/GenBank/DDBJ whole genome shotgun (WGS) entry which is preliminary data.</text>
</comment>
<feature type="modified residue" description="4-aspartylphosphate" evidence="8">
    <location>
        <position position="55"/>
    </location>
</feature>
<dbReference type="InterPro" id="IPR018062">
    <property type="entry name" value="HTH_AraC-typ_CS"/>
</dbReference>
<dbReference type="GO" id="GO:0005737">
    <property type="term" value="C:cytoplasm"/>
    <property type="evidence" value="ECO:0007669"/>
    <property type="project" value="UniProtKB-SubCell"/>
</dbReference>
<feature type="domain" description="Response regulatory" evidence="10">
    <location>
        <begin position="3"/>
        <end position="120"/>
    </location>
</feature>
<dbReference type="InterPro" id="IPR001789">
    <property type="entry name" value="Sig_transdc_resp-reg_receiver"/>
</dbReference>
<dbReference type="SUPFAM" id="SSF52172">
    <property type="entry name" value="CheY-like"/>
    <property type="match status" value="1"/>
</dbReference>
<dbReference type="PROSITE" id="PS00041">
    <property type="entry name" value="HTH_ARAC_FAMILY_1"/>
    <property type="match status" value="1"/>
</dbReference>
<dbReference type="Pfam" id="PF12833">
    <property type="entry name" value="HTH_18"/>
    <property type="match status" value="1"/>
</dbReference>
<evidence type="ECO:0000256" key="6">
    <source>
        <dbReference type="ARBA" id="ARBA00023125"/>
    </source>
</evidence>
<keyword evidence="2" id="KW-0963">Cytoplasm</keyword>
<dbReference type="Proteomes" id="UP000674938">
    <property type="component" value="Unassembled WGS sequence"/>
</dbReference>
<reference evidence="11" key="1">
    <citation type="submission" date="2020-12" db="EMBL/GenBank/DDBJ databases">
        <title>Vagococcus allomyrinae sp. nov. and Enterococcus lavae sp. nov., isolated from the larvae of Allomyrina dichotoma.</title>
        <authorList>
            <person name="Lee S.D."/>
        </authorList>
    </citation>
    <scope>NUCLEOTIDE SEQUENCE</scope>
    <source>
        <strain evidence="11">BWB3-3</strain>
    </source>
</reference>
<dbReference type="SUPFAM" id="SSF46689">
    <property type="entry name" value="Homeodomain-like"/>
    <property type="match status" value="1"/>
</dbReference>
<evidence type="ECO:0000256" key="1">
    <source>
        <dbReference type="ARBA" id="ARBA00004496"/>
    </source>
</evidence>
<evidence type="ECO:0000313" key="12">
    <source>
        <dbReference type="Proteomes" id="UP000674938"/>
    </source>
</evidence>
<feature type="domain" description="HTH araC/xylS-type" evidence="9">
    <location>
        <begin position="384"/>
        <end position="482"/>
    </location>
</feature>
<sequence>MYTYLIVDDEALIRKGTRKKIEKMADAPICVGEAANGQEALALIQATAPDFIITDMDMPVMDGTALLDVLIKDYPDLKIIVISAYENFNYAQKALQAKAVNYLLKPFGKEDIRQIILETMTLLSHEETALALSNSLEIDFLSHYLIGNAPLQKMPEPLAFQLKDRLLTVVTLVNLSTAGHNYLTGSTSFIIPHPQFQQLTLLVDLEEAIRPHLEELLTLSPGALIGISESAQVETLPKAYKKTIKALNSASLSGSESVLTYQKRPYSTGFHHPKTDELIFFVESGQTERLTSLIGQIFNEIHQQNLLTYGEIKDYGLSLIEQTKSILNEHYQTTSNLTLPHIYDTIYESIFSIDELQRFFSDFLANISVGFSYEKIYGSDDVIENVKLYIDKYYYKNIQLDFLSDIFFINSSYLSTLFKERSAVKFTDYLNAVRITHAKELLLNSERKVYQVSQAVGYDNPKYFFRIFKKATGFSPEQYKLAMKHINT</sequence>
<dbReference type="GO" id="GO:0000160">
    <property type="term" value="P:phosphorelay signal transduction system"/>
    <property type="evidence" value="ECO:0007669"/>
    <property type="project" value="UniProtKB-KW"/>
</dbReference>
<evidence type="ECO:0000259" key="9">
    <source>
        <dbReference type="PROSITE" id="PS01124"/>
    </source>
</evidence>
<keyword evidence="3 8" id="KW-0597">Phosphoprotein</keyword>
<evidence type="ECO:0000259" key="10">
    <source>
        <dbReference type="PROSITE" id="PS50110"/>
    </source>
</evidence>
<dbReference type="PANTHER" id="PTHR42713">
    <property type="entry name" value="HISTIDINE KINASE-RELATED"/>
    <property type="match status" value="1"/>
</dbReference>
<keyword evidence="4" id="KW-0902">Two-component regulatory system</keyword>
<keyword evidence="7" id="KW-0804">Transcription</keyword>
<dbReference type="Gene3D" id="3.40.50.2300">
    <property type="match status" value="1"/>
</dbReference>
<dbReference type="InterPro" id="IPR009057">
    <property type="entry name" value="Homeodomain-like_sf"/>
</dbReference>
<dbReference type="AlphaFoldDB" id="A0A940SU18"/>
<keyword evidence="5" id="KW-0805">Transcription regulation</keyword>
<evidence type="ECO:0000256" key="4">
    <source>
        <dbReference type="ARBA" id="ARBA00023012"/>
    </source>
</evidence>
<name>A0A940SU18_9ENTE</name>
<dbReference type="PANTHER" id="PTHR42713:SF3">
    <property type="entry name" value="TRANSCRIPTIONAL REGULATORY PROTEIN HPTR"/>
    <property type="match status" value="1"/>
</dbReference>
<dbReference type="GO" id="GO:0043565">
    <property type="term" value="F:sequence-specific DNA binding"/>
    <property type="evidence" value="ECO:0007669"/>
    <property type="project" value="InterPro"/>
</dbReference>
<dbReference type="PRINTS" id="PR00032">
    <property type="entry name" value="HTHARAC"/>
</dbReference>
<dbReference type="SMART" id="SM00448">
    <property type="entry name" value="REC"/>
    <property type="match status" value="1"/>
</dbReference>
<dbReference type="PROSITE" id="PS01124">
    <property type="entry name" value="HTH_ARAC_FAMILY_2"/>
    <property type="match status" value="1"/>
</dbReference>
<dbReference type="InterPro" id="IPR011006">
    <property type="entry name" value="CheY-like_superfamily"/>
</dbReference>
<evidence type="ECO:0000256" key="5">
    <source>
        <dbReference type="ARBA" id="ARBA00023015"/>
    </source>
</evidence>
<keyword evidence="6" id="KW-0238">DNA-binding</keyword>
<proteinExistence type="predicted"/>
<evidence type="ECO:0000313" key="11">
    <source>
        <dbReference type="EMBL" id="MBP1040274.1"/>
    </source>
</evidence>
<gene>
    <name evidence="11" type="ORF">I6N95_04525</name>
</gene>
<evidence type="ECO:0000256" key="8">
    <source>
        <dbReference type="PROSITE-ProRule" id="PRU00169"/>
    </source>
</evidence>
<dbReference type="Pfam" id="PF00072">
    <property type="entry name" value="Response_reg"/>
    <property type="match status" value="1"/>
</dbReference>
<organism evidence="11 12">
    <name type="scientific">Vagococcus allomyrinae</name>
    <dbReference type="NCBI Taxonomy" id="2794353"/>
    <lineage>
        <taxon>Bacteria</taxon>
        <taxon>Bacillati</taxon>
        <taxon>Bacillota</taxon>
        <taxon>Bacilli</taxon>
        <taxon>Lactobacillales</taxon>
        <taxon>Enterococcaceae</taxon>
        <taxon>Vagococcus</taxon>
    </lineage>
</organism>
<dbReference type="Gene3D" id="1.10.10.60">
    <property type="entry name" value="Homeodomain-like"/>
    <property type="match status" value="2"/>
</dbReference>
<evidence type="ECO:0000256" key="3">
    <source>
        <dbReference type="ARBA" id="ARBA00022553"/>
    </source>
</evidence>
<comment type="subcellular location">
    <subcellularLocation>
        <location evidence="1">Cytoplasm</location>
    </subcellularLocation>
</comment>
<dbReference type="EMBL" id="JAEEGA010000002">
    <property type="protein sequence ID" value="MBP1040274.1"/>
    <property type="molecule type" value="Genomic_DNA"/>
</dbReference>
<dbReference type="GO" id="GO:0003700">
    <property type="term" value="F:DNA-binding transcription factor activity"/>
    <property type="evidence" value="ECO:0007669"/>
    <property type="project" value="InterPro"/>
</dbReference>
<dbReference type="InterPro" id="IPR020449">
    <property type="entry name" value="Tscrpt_reg_AraC-type_HTH"/>
</dbReference>
<evidence type="ECO:0000256" key="7">
    <source>
        <dbReference type="ARBA" id="ARBA00023163"/>
    </source>
</evidence>
<accession>A0A940SU18</accession>
<dbReference type="InterPro" id="IPR018060">
    <property type="entry name" value="HTH_AraC"/>
</dbReference>
<evidence type="ECO:0000256" key="2">
    <source>
        <dbReference type="ARBA" id="ARBA00022490"/>
    </source>
</evidence>
<protein>
    <submittedName>
        <fullName evidence="11">Response regulator</fullName>
    </submittedName>
</protein>
<keyword evidence="12" id="KW-1185">Reference proteome</keyword>
<dbReference type="CDD" id="cd17536">
    <property type="entry name" value="REC_YesN-like"/>
    <property type="match status" value="1"/>
</dbReference>
<dbReference type="PROSITE" id="PS50110">
    <property type="entry name" value="RESPONSE_REGULATORY"/>
    <property type="match status" value="1"/>
</dbReference>